<evidence type="ECO:0000313" key="6">
    <source>
        <dbReference type="EMBL" id="KAK5958696.1"/>
    </source>
</evidence>
<evidence type="ECO:0000313" key="7">
    <source>
        <dbReference type="Proteomes" id="UP001316803"/>
    </source>
</evidence>
<protein>
    <recommendedName>
        <fullName evidence="5">BRCT domain-containing protein</fullName>
    </recommendedName>
</protein>
<gene>
    <name evidence="6" type="ORF">OHC33_000539</name>
</gene>
<dbReference type="Proteomes" id="UP001316803">
    <property type="component" value="Unassembled WGS sequence"/>
</dbReference>
<keyword evidence="7" id="KW-1185">Reference proteome</keyword>
<dbReference type="SMART" id="SM00292">
    <property type="entry name" value="BRCT"/>
    <property type="match status" value="1"/>
</dbReference>
<feature type="compositionally biased region" description="Basic residues" evidence="4">
    <location>
        <begin position="529"/>
        <end position="545"/>
    </location>
</feature>
<feature type="compositionally biased region" description="Polar residues" evidence="4">
    <location>
        <begin position="253"/>
        <end position="265"/>
    </location>
</feature>
<evidence type="ECO:0000259" key="5">
    <source>
        <dbReference type="SMART" id="SM00292"/>
    </source>
</evidence>
<sequence length="837" mass="91437">MTLVPVFLAFQGAAGETNHVQLPRSERCDTTFLPNSCDNGINLFHRSNEAHPSIRIQTYPNFLLLSIWSEDHGNVSLLTSAGESIKLPLSTAGDTKSCILLDGSQFVSSEGRWTVEFDNDYSISNSMKPPPLPTTSPVKDGSSTTDGPSPSPDDKVEEVVQPFHGNDSGFFEDVVQEEKAIPTNRSMHTGHTIFGNEHKDGDGLHDKIVKAFEEHQATSKHDQEKINENQEAQGISPETDITSASDELEQDQATDPLTESSSQIHDGNAEQLAAYGNTASSDDPDSEETEEEDADAVSDHEESSSPVKAVPYYRPAGEESQPIPEAGAVDAADAFKRSAGQESQAISSNMFLEHSDQILGQASQAIPQRAACGLYQRAAGQESQLIPTESLSNRYRRQTAPESQDVLHVDPTKTDGPTSTETRQTSSPEKAPNPLKRDLGEESQVLEQHVASGLADVVTQVASSAPEIPGTSSTFVATQRSTTSEFHTPRMSRVSKPLARTGTFQSPRAPKLSKRKQSESVDMEASRPEHKRLRTPLVTKFRRHSNASSETSTTSSYHDATAAPPATSHDEADADTITVNTSGSTKRSQSTQSTRSSKRRRTQTSVIPGSIGFPSNPKVVFSGRCATKSKKIAMDAFGRLGGLVVDKALEADLVCIPGDELKKSPKIILALIHGKHIVTERWITECNRQKLFPDPAKYLPIDLEREQDWQFNLKAAIGRGRAEDGKLRKLIMGYKVYVTSQLHREKLGGIWSDFKAIAEGMGARNVYARLPTNVPRNNQTLVLGDEDDVDAVKVGKLGCRLYKNDLLTMAVLRGKLELDSGEFELEIPIKEEPESQE</sequence>
<dbReference type="CDD" id="cd17744">
    <property type="entry name" value="BRCT_MDC1_rpt1"/>
    <property type="match status" value="1"/>
</dbReference>
<feature type="region of interest" description="Disordered" evidence="4">
    <location>
        <begin position="182"/>
        <end position="202"/>
    </location>
</feature>
<feature type="compositionally biased region" description="Polar residues" evidence="4">
    <location>
        <begin position="470"/>
        <end position="486"/>
    </location>
</feature>
<evidence type="ECO:0000256" key="4">
    <source>
        <dbReference type="SAM" id="MobiDB-lite"/>
    </source>
</evidence>
<feature type="compositionally biased region" description="Low complexity" evidence="4">
    <location>
        <begin position="584"/>
        <end position="595"/>
    </location>
</feature>
<feature type="compositionally biased region" description="Basic and acidic residues" evidence="4">
    <location>
        <begin position="215"/>
        <end position="228"/>
    </location>
</feature>
<dbReference type="PANTHER" id="PTHR23196:SF1">
    <property type="entry name" value="PAX-INTERACTING PROTEIN 1"/>
    <property type="match status" value="1"/>
</dbReference>
<feature type="compositionally biased region" description="Basic and acidic residues" evidence="4">
    <location>
        <begin position="516"/>
        <end position="528"/>
    </location>
</feature>
<dbReference type="PANTHER" id="PTHR23196">
    <property type="entry name" value="PAX TRANSCRIPTION ACTIVATION DOMAIN INTERACTING PROTEIN"/>
    <property type="match status" value="1"/>
</dbReference>
<evidence type="ECO:0000256" key="2">
    <source>
        <dbReference type="ARBA" id="ARBA00022763"/>
    </source>
</evidence>
<proteinExistence type="predicted"/>
<dbReference type="EMBL" id="JAKLMC020000001">
    <property type="protein sequence ID" value="KAK5958696.1"/>
    <property type="molecule type" value="Genomic_DNA"/>
</dbReference>
<feature type="region of interest" description="Disordered" evidence="4">
    <location>
        <begin position="215"/>
        <end position="348"/>
    </location>
</feature>
<dbReference type="Gene3D" id="3.40.50.10190">
    <property type="entry name" value="BRCT domain"/>
    <property type="match status" value="1"/>
</dbReference>
<dbReference type="GO" id="GO:0006974">
    <property type="term" value="P:DNA damage response"/>
    <property type="evidence" value="ECO:0007669"/>
    <property type="project" value="UniProtKB-KW"/>
</dbReference>
<name>A0AAN8F290_9EURO</name>
<feature type="compositionally biased region" description="Polar residues" evidence="4">
    <location>
        <begin position="381"/>
        <end position="393"/>
    </location>
</feature>
<keyword evidence="2" id="KW-0227">DNA damage</keyword>
<comment type="caution">
    <text evidence="6">The sequence shown here is derived from an EMBL/GenBank/DDBJ whole genome shotgun (WGS) entry which is preliminary data.</text>
</comment>
<evidence type="ECO:0000256" key="1">
    <source>
        <dbReference type="ARBA" id="ARBA00004123"/>
    </source>
</evidence>
<feature type="region of interest" description="Disordered" evidence="4">
    <location>
        <begin position="122"/>
        <end position="157"/>
    </location>
</feature>
<dbReference type="InterPro" id="IPR036420">
    <property type="entry name" value="BRCT_dom_sf"/>
</dbReference>
<organism evidence="6 7">
    <name type="scientific">Knufia fluminis</name>
    <dbReference type="NCBI Taxonomy" id="191047"/>
    <lineage>
        <taxon>Eukaryota</taxon>
        <taxon>Fungi</taxon>
        <taxon>Dikarya</taxon>
        <taxon>Ascomycota</taxon>
        <taxon>Pezizomycotina</taxon>
        <taxon>Eurotiomycetes</taxon>
        <taxon>Chaetothyriomycetidae</taxon>
        <taxon>Chaetothyriales</taxon>
        <taxon>Trichomeriaceae</taxon>
        <taxon>Knufia</taxon>
    </lineage>
</organism>
<comment type="subcellular location">
    <subcellularLocation>
        <location evidence="1">Nucleus</location>
    </subcellularLocation>
</comment>
<feature type="domain" description="BRCT" evidence="5">
    <location>
        <begin position="610"/>
        <end position="690"/>
    </location>
</feature>
<feature type="region of interest" description="Disordered" evidence="4">
    <location>
        <begin position="463"/>
        <end position="611"/>
    </location>
</feature>
<dbReference type="GO" id="GO:0005634">
    <property type="term" value="C:nucleus"/>
    <property type="evidence" value="ECO:0007669"/>
    <property type="project" value="UniProtKB-SubCell"/>
</dbReference>
<reference evidence="6 7" key="1">
    <citation type="submission" date="2022-12" db="EMBL/GenBank/DDBJ databases">
        <title>Genomic features and morphological characterization of a novel Knufia sp. strain isolated from spacecraft assembly facility.</title>
        <authorList>
            <person name="Teixeira M."/>
            <person name="Chander A.M."/>
            <person name="Stajich J.E."/>
            <person name="Venkateswaran K."/>
        </authorList>
    </citation>
    <scope>NUCLEOTIDE SEQUENCE [LARGE SCALE GENOMIC DNA]</scope>
    <source>
        <strain evidence="6 7">FJI-L2-BK-P2</strain>
    </source>
</reference>
<evidence type="ECO:0000256" key="3">
    <source>
        <dbReference type="ARBA" id="ARBA00023242"/>
    </source>
</evidence>
<feature type="compositionally biased region" description="Polar residues" evidence="4">
    <location>
        <begin position="415"/>
        <end position="428"/>
    </location>
</feature>
<dbReference type="InterPro" id="IPR001357">
    <property type="entry name" value="BRCT_dom"/>
</dbReference>
<dbReference type="SUPFAM" id="SSF52113">
    <property type="entry name" value="BRCT domain"/>
    <property type="match status" value="1"/>
</dbReference>
<dbReference type="AlphaFoldDB" id="A0AAN8F290"/>
<dbReference type="InterPro" id="IPR051579">
    <property type="entry name" value="DDR_Transcriptional_Reg"/>
</dbReference>
<feature type="region of interest" description="Disordered" evidence="4">
    <location>
        <begin position="380"/>
        <end position="448"/>
    </location>
</feature>
<accession>A0AAN8F290</accession>
<keyword evidence="3" id="KW-0539">Nucleus</keyword>
<feature type="compositionally biased region" description="Acidic residues" evidence="4">
    <location>
        <begin position="282"/>
        <end position="296"/>
    </location>
</feature>